<feature type="region of interest" description="Disordered" evidence="2">
    <location>
        <begin position="435"/>
        <end position="454"/>
    </location>
</feature>
<evidence type="ECO:0000313" key="4">
    <source>
        <dbReference type="EMBL" id="EHP93547.1"/>
    </source>
</evidence>
<organism evidence="4 5">
    <name type="scientific">Methylorubrum extorquens DSM 13060</name>
    <dbReference type="NCBI Taxonomy" id="882800"/>
    <lineage>
        <taxon>Bacteria</taxon>
        <taxon>Pseudomonadati</taxon>
        <taxon>Pseudomonadota</taxon>
        <taxon>Alphaproteobacteria</taxon>
        <taxon>Hyphomicrobiales</taxon>
        <taxon>Methylobacteriaceae</taxon>
        <taxon>Methylorubrum</taxon>
    </lineage>
</organism>
<name>H1KFX8_METEX</name>
<gene>
    <name evidence="4" type="ORF">MetexDRAFT_1540</name>
</gene>
<comment type="caution">
    <text evidence="4">The sequence shown here is derived from an EMBL/GenBank/DDBJ whole genome shotgun (WGS) entry which is preliminary data.</text>
</comment>
<keyword evidence="1" id="KW-0175">Coiled coil</keyword>
<sequence>MTAPITARSVYARALISAGMTESGQLLVMAEALRAAERRKSKSFREMVEDVLDHLEGKGIALPMADALRDVRIKKDPGHVVKEHLHVIDEVAELVFREDDTFLHATKKANRERMAALMAALSNAKDDDGPANVKAFPATPLPVDDIDEASGLIEAGRLAAELRKGIGNGAAAKLETFIKDAEASRERAEERAARVVDDFLGGRDGVAQIVREALVGTFRGPELGRKPIFVRHKGPPHMSAFNACVSKIDDRWATAVSSFKTADIMPKLPDGYSRTAVHSDSLPEAALPRLGFWDRVKLRARSAGVWAGPVLVALGSAAAFYLGFDTSSLSMSTLLAFLKSNAGFAAGIGTALVGGVWASWSAWSGAQARLELERFVVGKMKERRADLIALLMKPFDECVEATVETYEARLKSEIEPEVAILARVEKTASELGFKAKARAKSGPAEQAGQARRRA</sequence>
<feature type="transmembrane region" description="Helical" evidence="3">
    <location>
        <begin position="344"/>
        <end position="363"/>
    </location>
</feature>
<keyword evidence="3" id="KW-1133">Transmembrane helix</keyword>
<dbReference type="EMBL" id="AGJK01000028">
    <property type="protein sequence ID" value="EHP93547.1"/>
    <property type="molecule type" value="Genomic_DNA"/>
</dbReference>
<evidence type="ECO:0000256" key="2">
    <source>
        <dbReference type="SAM" id="MobiDB-lite"/>
    </source>
</evidence>
<reference evidence="4 5" key="1">
    <citation type="submission" date="2011-09" db="EMBL/GenBank/DDBJ databases">
        <title>The draft genome of Methylobacterium extorquens DSM 13060.</title>
        <authorList>
            <consortium name="US DOE Joint Genome Institute (JGI-PGF)"/>
            <person name="Lucas S."/>
            <person name="Han J."/>
            <person name="Lapidus A."/>
            <person name="Cheng J.-F."/>
            <person name="Goodwin L."/>
            <person name="Pitluck S."/>
            <person name="Peters L."/>
            <person name="Land M.L."/>
            <person name="Hauser L."/>
            <person name="Koskimaki J."/>
            <person name="Halonen O."/>
            <person name="Pirttila A."/>
            <person name="Frank C."/>
            <person name="Woyke T.J."/>
        </authorList>
    </citation>
    <scope>NUCLEOTIDE SEQUENCE [LARGE SCALE GENOMIC DNA]</scope>
    <source>
        <strain evidence="4 5">DSM 13060</strain>
    </source>
</reference>
<dbReference type="PATRIC" id="fig|882800.3.peg.1513"/>
<keyword evidence="3" id="KW-0812">Transmembrane</keyword>
<accession>H1KFX8</accession>
<protein>
    <submittedName>
        <fullName evidence="4">Uncharacterized protein</fullName>
    </submittedName>
</protein>
<feature type="transmembrane region" description="Helical" evidence="3">
    <location>
        <begin position="303"/>
        <end position="324"/>
    </location>
</feature>
<keyword evidence="3" id="KW-0472">Membrane</keyword>
<evidence type="ECO:0000256" key="1">
    <source>
        <dbReference type="SAM" id="Coils"/>
    </source>
</evidence>
<evidence type="ECO:0000256" key="3">
    <source>
        <dbReference type="SAM" id="Phobius"/>
    </source>
</evidence>
<proteinExistence type="predicted"/>
<evidence type="ECO:0000313" key="5">
    <source>
        <dbReference type="Proteomes" id="UP000004382"/>
    </source>
</evidence>
<feature type="coiled-coil region" evidence="1">
    <location>
        <begin position="171"/>
        <end position="198"/>
    </location>
</feature>
<dbReference type="Proteomes" id="UP000004382">
    <property type="component" value="Unassembled WGS sequence"/>
</dbReference>
<dbReference type="AlphaFoldDB" id="H1KFX8"/>